<organism evidence="6 7">
    <name type="scientific">Proteiniphilum saccharofermentans</name>
    <dbReference type="NCBI Taxonomy" id="1642647"/>
    <lineage>
        <taxon>Bacteria</taxon>
        <taxon>Pseudomonadati</taxon>
        <taxon>Bacteroidota</taxon>
        <taxon>Bacteroidia</taxon>
        <taxon>Bacteroidales</taxon>
        <taxon>Dysgonomonadaceae</taxon>
        <taxon>Proteiniphilum</taxon>
    </lineage>
</organism>
<keyword evidence="7" id="KW-1185">Reference proteome</keyword>
<dbReference type="STRING" id="1642647.PSM36_2807"/>
<reference evidence="6 7" key="1">
    <citation type="submission" date="2016-08" db="EMBL/GenBank/DDBJ databases">
        <authorList>
            <person name="Seilhamer J.J."/>
        </authorList>
    </citation>
    <scope>NUCLEOTIDE SEQUENCE [LARGE SCALE GENOMIC DNA]</scope>
    <source>
        <strain evidence="6">M3/6</strain>
    </source>
</reference>
<dbReference type="InterPro" id="IPR048015">
    <property type="entry name" value="NTP-PPase_MazG-like_N"/>
</dbReference>
<evidence type="ECO:0000259" key="5">
    <source>
        <dbReference type="Pfam" id="PF03819"/>
    </source>
</evidence>
<sequence>MDNRQQKLEAFGRLLDIMDELREKCPWDREQTNESLRANTIEETYELAEAILNNDNAEIKKELGDLLLHVVFYAKIGEEKQAFDMADICNSLCDKLIFRHPHVFGDQQADSAGMVEQSWEQLKLKEKGRKHSVLEGVPAALPALVKAYRIQDKARNAGFDWNQRHDVWDKVKEELGELEVEIEKMNSDRIEAEFGDLLFSVINAARLYKVNPDNALERTNRKFIYRFDYMEKKVKEQGRSLKDMTLDEMEVIWQEAKRMQADDL</sequence>
<feature type="domain" description="NTP pyrophosphohydrolase MazG-like" evidence="5">
    <location>
        <begin position="170"/>
        <end position="226"/>
    </location>
</feature>
<dbReference type="InterPro" id="IPR011551">
    <property type="entry name" value="NTP_PyrPHydrolase_MazG"/>
</dbReference>
<dbReference type="CDD" id="cd11529">
    <property type="entry name" value="NTP-PPase_MazG_Cterm"/>
    <property type="match status" value="1"/>
</dbReference>
<evidence type="ECO:0000313" key="6">
    <source>
        <dbReference type="EMBL" id="SCD21603.1"/>
    </source>
</evidence>
<comment type="similarity">
    <text evidence="2">Belongs to the nucleoside triphosphate pyrophosphohydrolase family.</text>
</comment>
<dbReference type="FunFam" id="1.10.287.1080:FF:000001">
    <property type="entry name" value="Nucleoside triphosphate pyrophosphohydrolase"/>
    <property type="match status" value="1"/>
</dbReference>
<dbReference type="SUPFAM" id="SSF101386">
    <property type="entry name" value="all-alpha NTP pyrophosphatases"/>
    <property type="match status" value="2"/>
</dbReference>
<feature type="domain" description="NTP pyrophosphohydrolase MazG-like" evidence="5">
    <location>
        <begin position="31"/>
        <end position="104"/>
    </location>
</feature>
<dbReference type="EC" id="3.6.1.8" evidence="3"/>
<dbReference type="GO" id="GO:0006203">
    <property type="term" value="P:dGTP catabolic process"/>
    <property type="evidence" value="ECO:0007669"/>
    <property type="project" value="TreeGrafter"/>
</dbReference>
<dbReference type="GO" id="GO:0046076">
    <property type="term" value="P:dTTP catabolic process"/>
    <property type="evidence" value="ECO:0007669"/>
    <property type="project" value="TreeGrafter"/>
</dbReference>
<dbReference type="GO" id="GO:0046052">
    <property type="term" value="P:UTP catabolic process"/>
    <property type="evidence" value="ECO:0007669"/>
    <property type="project" value="TreeGrafter"/>
</dbReference>
<dbReference type="GO" id="GO:0047693">
    <property type="term" value="F:ATP diphosphatase activity"/>
    <property type="evidence" value="ECO:0007669"/>
    <property type="project" value="UniProtKB-EC"/>
</dbReference>
<evidence type="ECO:0000256" key="1">
    <source>
        <dbReference type="ARBA" id="ARBA00052141"/>
    </source>
</evidence>
<dbReference type="AlphaFoldDB" id="A0A1R3SZK5"/>
<dbReference type="PANTHER" id="PTHR30522">
    <property type="entry name" value="NUCLEOSIDE TRIPHOSPHATE PYROPHOSPHOHYDROLASE"/>
    <property type="match status" value="1"/>
</dbReference>
<dbReference type="GO" id="GO:0046061">
    <property type="term" value="P:dATP catabolic process"/>
    <property type="evidence" value="ECO:0007669"/>
    <property type="project" value="TreeGrafter"/>
</dbReference>
<evidence type="ECO:0000313" key="7">
    <source>
        <dbReference type="Proteomes" id="UP000187464"/>
    </source>
</evidence>
<dbReference type="KEGG" id="psac:PSM36_2807"/>
<name>A0A1R3SZK5_9BACT</name>
<dbReference type="PANTHER" id="PTHR30522:SF0">
    <property type="entry name" value="NUCLEOSIDE TRIPHOSPHATE PYROPHOSPHOHYDROLASE"/>
    <property type="match status" value="1"/>
</dbReference>
<dbReference type="GO" id="GO:0006950">
    <property type="term" value="P:response to stress"/>
    <property type="evidence" value="ECO:0007669"/>
    <property type="project" value="UniProtKB-ARBA"/>
</dbReference>
<dbReference type="Gene3D" id="1.10.287.1080">
    <property type="entry name" value="MazG-like"/>
    <property type="match status" value="2"/>
</dbReference>
<dbReference type="InterPro" id="IPR048011">
    <property type="entry name" value="NTP-PPase_MazG-like_C"/>
</dbReference>
<proteinExistence type="inferred from homology"/>
<dbReference type="Proteomes" id="UP000187464">
    <property type="component" value="Chromosome I"/>
</dbReference>
<evidence type="ECO:0000256" key="4">
    <source>
        <dbReference type="ARBA" id="ARBA00074799"/>
    </source>
</evidence>
<dbReference type="EMBL" id="LT605205">
    <property type="protein sequence ID" value="SCD21603.1"/>
    <property type="molecule type" value="Genomic_DNA"/>
</dbReference>
<accession>A0A1R3SZK5</accession>
<dbReference type="CDD" id="cd11528">
    <property type="entry name" value="NTP-PPase_MazG_Nterm"/>
    <property type="match status" value="1"/>
</dbReference>
<dbReference type="InterPro" id="IPR004518">
    <property type="entry name" value="MazG-like_dom"/>
</dbReference>
<evidence type="ECO:0000256" key="2">
    <source>
        <dbReference type="ARBA" id="ARBA00061115"/>
    </source>
</evidence>
<comment type="catalytic activity">
    <reaction evidence="1">
        <text>ATP + H2O = AMP + diphosphate + H(+)</text>
        <dbReference type="Rhea" id="RHEA:14245"/>
        <dbReference type="ChEBI" id="CHEBI:15377"/>
        <dbReference type="ChEBI" id="CHEBI:15378"/>
        <dbReference type="ChEBI" id="CHEBI:30616"/>
        <dbReference type="ChEBI" id="CHEBI:33019"/>
        <dbReference type="ChEBI" id="CHEBI:456215"/>
        <dbReference type="EC" id="3.6.1.8"/>
    </reaction>
</comment>
<dbReference type="GO" id="GO:0046047">
    <property type="term" value="P:TTP catabolic process"/>
    <property type="evidence" value="ECO:0007669"/>
    <property type="project" value="TreeGrafter"/>
</dbReference>
<protein>
    <recommendedName>
        <fullName evidence="4">Nucleoside triphosphate pyrophosphohydrolase</fullName>
        <ecNumber evidence="3">3.6.1.8</ecNumber>
    </recommendedName>
</protein>
<gene>
    <name evidence="6" type="ORF">PSM36_2807</name>
</gene>
<dbReference type="NCBIfam" id="NF007113">
    <property type="entry name" value="PRK09562.1"/>
    <property type="match status" value="1"/>
</dbReference>
<dbReference type="NCBIfam" id="TIGR00444">
    <property type="entry name" value="mazG"/>
    <property type="match status" value="1"/>
</dbReference>
<dbReference type="FunFam" id="1.10.287.1080:FF:000003">
    <property type="entry name" value="Nucleoside triphosphate pyrophosphohydrolase"/>
    <property type="match status" value="1"/>
</dbReference>
<dbReference type="GO" id="GO:0046081">
    <property type="term" value="P:dUTP catabolic process"/>
    <property type="evidence" value="ECO:0007669"/>
    <property type="project" value="TreeGrafter"/>
</dbReference>
<dbReference type="RefSeq" id="WP_076931419.1">
    <property type="nucleotide sequence ID" value="NZ_DAMBAO010000011.1"/>
</dbReference>
<keyword evidence="6" id="KW-0378">Hydrolase</keyword>
<evidence type="ECO:0000256" key="3">
    <source>
        <dbReference type="ARBA" id="ARBA00066372"/>
    </source>
</evidence>
<dbReference type="Pfam" id="PF03819">
    <property type="entry name" value="MazG"/>
    <property type="match status" value="2"/>
</dbReference>